<comment type="caution">
    <text evidence="1">The sequence shown here is derived from an EMBL/GenBank/DDBJ whole genome shotgun (WGS) entry which is preliminary data.</text>
</comment>
<protein>
    <submittedName>
        <fullName evidence="1">Uncharacterized protein</fullName>
    </submittedName>
</protein>
<sequence length="40" mass="4746">MRYHKTDKSLSNTIHSEIYVGNYYSEEVGQKTHCPFRIRG</sequence>
<evidence type="ECO:0000313" key="2">
    <source>
        <dbReference type="Proteomes" id="UP000248790"/>
    </source>
</evidence>
<proteinExistence type="predicted"/>
<organism evidence="1 2">
    <name type="scientific">Larkinella arboricola</name>
    <dbReference type="NCBI Taxonomy" id="643671"/>
    <lineage>
        <taxon>Bacteria</taxon>
        <taxon>Pseudomonadati</taxon>
        <taxon>Bacteroidota</taxon>
        <taxon>Cytophagia</taxon>
        <taxon>Cytophagales</taxon>
        <taxon>Spirosomataceae</taxon>
        <taxon>Larkinella</taxon>
    </lineage>
</organism>
<name>A0A327WMP4_LARAB</name>
<dbReference type="AlphaFoldDB" id="A0A327WMP4"/>
<reference evidence="1 2" key="1">
    <citation type="submission" date="2018-06" db="EMBL/GenBank/DDBJ databases">
        <title>Genomic Encyclopedia of Archaeal and Bacterial Type Strains, Phase II (KMG-II): from individual species to whole genera.</title>
        <authorList>
            <person name="Goeker M."/>
        </authorList>
    </citation>
    <scope>NUCLEOTIDE SEQUENCE [LARGE SCALE GENOMIC DNA]</scope>
    <source>
        <strain evidence="1 2">DSM 21851</strain>
    </source>
</reference>
<keyword evidence="2" id="KW-1185">Reference proteome</keyword>
<dbReference type="Proteomes" id="UP000248790">
    <property type="component" value="Unassembled WGS sequence"/>
</dbReference>
<dbReference type="EMBL" id="QLMC01000006">
    <property type="protein sequence ID" value="RAJ93273.1"/>
    <property type="molecule type" value="Genomic_DNA"/>
</dbReference>
<evidence type="ECO:0000313" key="1">
    <source>
        <dbReference type="EMBL" id="RAJ93273.1"/>
    </source>
</evidence>
<gene>
    <name evidence="1" type="ORF">LX87_04785</name>
</gene>
<accession>A0A327WMP4</accession>